<dbReference type="Proteomes" id="UP000247409">
    <property type="component" value="Unassembled WGS sequence"/>
</dbReference>
<protein>
    <submittedName>
        <fullName evidence="1">Uncharacterized protein</fullName>
    </submittedName>
</protein>
<evidence type="ECO:0000313" key="2">
    <source>
        <dbReference type="Proteomes" id="UP000247409"/>
    </source>
</evidence>
<keyword evidence="2" id="KW-1185">Reference proteome</keyword>
<dbReference type="AlphaFoldDB" id="A0A2V3IZX1"/>
<sequence length="83" mass="9236">MQDEQDFSVQEVTLTFDGKSITLGLDYERVVLQEYIPLPDLDSKDFTSNPEGAICDSDINEKGLIAAFFGRGLIISPFPDGYE</sequence>
<comment type="caution">
    <text evidence="1">The sequence shown here is derived from an EMBL/GenBank/DDBJ whole genome shotgun (WGS) entry which is preliminary data.</text>
</comment>
<proteinExistence type="predicted"/>
<reference evidence="1 2" key="1">
    <citation type="journal article" date="2018" name="Mol. Biol. Evol.">
        <title>Analysis of the draft genome of the red seaweed Gracilariopsis chorda provides insights into genome size evolution in Rhodophyta.</title>
        <authorList>
            <person name="Lee J."/>
            <person name="Yang E.C."/>
            <person name="Graf L."/>
            <person name="Yang J.H."/>
            <person name="Qiu H."/>
            <person name="Zel Zion U."/>
            <person name="Chan C.X."/>
            <person name="Stephens T.G."/>
            <person name="Weber A.P.M."/>
            <person name="Boo G.H."/>
            <person name="Boo S.M."/>
            <person name="Kim K.M."/>
            <person name="Shin Y."/>
            <person name="Jung M."/>
            <person name="Lee S.J."/>
            <person name="Yim H.S."/>
            <person name="Lee J.H."/>
            <person name="Bhattacharya D."/>
            <person name="Yoon H.S."/>
        </authorList>
    </citation>
    <scope>NUCLEOTIDE SEQUENCE [LARGE SCALE GENOMIC DNA]</scope>
    <source>
        <strain evidence="1 2">SKKU-2015</strain>
        <tissue evidence="1">Whole body</tissue>
    </source>
</reference>
<organism evidence="1 2">
    <name type="scientific">Gracilariopsis chorda</name>
    <dbReference type="NCBI Taxonomy" id="448386"/>
    <lineage>
        <taxon>Eukaryota</taxon>
        <taxon>Rhodophyta</taxon>
        <taxon>Florideophyceae</taxon>
        <taxon>Rhodymeniophycidae</taxon>
        <taxon>Gracilariales</taxon>
        <taxon>Gracilariaceae</taxon>
        <taxon>Gracilariopsis</taxon>
    </lineage>
</organism>
<accession>A0A2V3IZX1</accession>
<evidence type="ECO:0000313" key="1">
    <source>
        <dbReference type="EMBL" id="PXF47688.1"/>
    </source>
</evidence>
<dbReference type="EMBL" id="NBIV01000021">
    <property type="protein sequence ID" value="PXF47688.1"/>
    <property type="molecule type" value="Genomic_DNA"/>
</dbReference>
<name>A0A2V3IZX1_9FLOR</name>
<gene>
    <name evidence="1" type="ORF">BWQ96_02550</name>
</gene>